<keyword evidence="2" id="KW-1185">Reference proteome</keyword>
<evidence type="ECO:0000313" key="2">
    <source>
        <dbReference type="Proteomes" id="UP001066276"/>
    </source>
</evidence>
<organism evidence="1 2">
    <name type="scientific">Pleurodeles waltl</name>
    <name type="common">Iberian ribbed newt</name>
    <dbReference type="NCBI Taxonomy" id="8319"/>
    <lineage>
        <taxon>Eukaryota</taxon>
        <taxon>Metazoa</taxon>
        <taxon>Chordata</taxon>
        <taxon>Craniata</taxon>
        <taxon>Vertebrata</taxon>
        <taxon>Euteleostomi</taxon>
        <taxon>Amphibia</taxon>
        <taxon>Batrachia</taxon>
        <taxon>Caudata</taxon>
        <taxon>Salamandroidea</taxon>
        <taxon>Salamandridae</taxon>
        <taxon>Pleurodelinae</taxon>
        <taxon>Pleurodeles</taxon>
    </lineage>
</organism>
<gene>
    <name evidence="1" type="ORF">NDU88_005800</name>
</gene>
<dbReference type="AlphaFoldDB" id="A0AAV7UJ87"/>
<dbReference type="Proteomes" id="UP001066276">
    <property type="component" value="Chromosome 3_1"/>
</dbReference>
<protein>
    <submittedName>
        <fullName evidence="1">Uncharacterized protein</fullName>
    </submittedName>
</protein>
<comment type="caution">
    <text evidence="1">The sequence shown here is derived from an EMBL/GenBank/DDBJ whole genome shotgun (WGS) entry which is preliminary data.</text>
</comment>
<dbReference type="InterPro" id="IPR004244">
    <property type="entry name" value="Transposase_22"/>
</dbReference>
<reference evidence="1" key="1">
    <citation type="journal article" date="2022" name="bioRxiv">
        <title>Sequencing and chromosome-scale assembly of the giantPleurodeles waltlgenome.</title>
        <authorList>
            <person name="Brown T."/>
            <person name="Elewa A."/>
            <person name="Iarovenko S."/>
            <person name="Subramanian E."/>
            <person name="Araus A.J."/>
            <person name="Petzold A."/>
            <person name="Susuki M."/>
            <person name="Suzuki K.-i.T."/>
            <person name="Hayashi T."/>
            <person name="Toyoda A."/>
            <person name="Oliveira C."/>
            <person name="Osipova E."/>
            <person name="Leigh N.D."/>
            <person name="Simon A."/>
            <person name="Yun M.H."/>
        </authorList>
    </citation>
    <scope>NUCLEOTIDE SEQUENCE</scope>
    <source>
        <strain evidence="1">20211129_DDA</strain>
        <tissue evidence="1">Liver</tissue>
    </source>
</reference>
<dbReference type="Gene3D" id="3.30.70.1820">
    <property type="entry name" value="L1 transposable element, RRM domain"/>
    <property type="match status" value="1"/>
</dbReference>
<proteinExistence type="predicted"/>
<accession>A0AAV7UJ87</accession>
<dbReference type="PANTHER" id="PTHR11505">
    <property type="entry name" value="L1 TRANSPOSABLE ELEMENT-RELATED"/>
    <property type="match status" value="1"/>
</dbReference>
<sequence length="182" mass="20880">MEHILQEITAVGRCLEAMDFMIADLSADSKSIQGDIDRFQDKVTQLDHRLTDVKGRLAILPNRDPELQFLRNKLTDLEDRSWRDNVCFLGILECKEGMDIRASLRDLLPELIGLVFSPMLEFQRTHRIGPPHKADSGKPRPITASFRRHEQAHQLIRAARTHGPYTFEGHEIHMAADFVTQN</sequence>
<name>A0AAV7UJ87_PLEWA</name>
<dbReference type="EMBL" id="JANPWB010000005">
    <property type="protein sequence ID" value="KAJ1189049.1"/>
    <property type="molecule type" value="Genomic_DNA"/>
</dbReference>
<evidence type="ECO:0000313" key="1">
    <source>
        <dbReference type="EMBL" id="KAJ1189049.1"/>
    </source>
</evidence>